<dbReference type="AlphaFoldDB" id="A0A3S0ICH4"/>
<evidence type="ECO:0000256" key="3">
    <source>
        <dbReference type="ARBA" id="ARBA00023136"/>
    </source>
</evidence>
<accession>A0A3S0ICH4</accession>
<dbReference type="InterPro" id="IPR006664">
    <property type="entry name" value="OMP_bac"/>
</dbReference>
<proteinExistence type="predicted"/>
<dbReference type="InterPro" id="IPR037873">
    <property type="entry name" value="BamE-like"/>
</dbReference>
<feature type="signal peptide" evidence="6">
    <location>
        <begin position="1"/>
        <end position="24"/>
    </location>
</feature>
<gene>
    <name evidence="8" type="primary">bamE</name>
    <name evidence="8" type="ORF">EJP69_19820</name>
</gene>
<keyword evidence="2 6" id="KW-0732">Signal</keyword>
<evidence type="ECO:0000256" key="1">
    <source>
        <dbReference type="ARBA" id="ARBA00004442"/>
    </source>
</evidence>
<organism evidence="8 9">
    <name type="scientific">Variovorax gossypii</name>
    <dbReference type="NCBI Taxonomy" id="1679495"/>
    <lineage>
        <taxon>Bacteria</taxon>
        <taxon>Pseudomonadati</taxon>
        <taxon>Pseudomonadota</taxon>
        <taxon>Betaproteobacteria</taxon>
        <taxon>Burkholderiales</taxon>
        <taxon>Comamonadaceae</taxon>
        <taxon>Variovorax</taxon>
    </lineage>
</organism>
<dbReference type="InterPro" id="IPR007450">
    <property type="entry name" value="BamE_dom"/>
</dbReference>
<evidence type="ECO:0000256" key="2">
    <source>
        <dbReference type="ARBA" id="ARBA00022729"/>
    </source>
</evidence>
<dbReference type="InterPro" id="IPR006665">
    <property type="entry name" value="OmpA-like"/>
</dbReference>
<evidence type="ECO:0000256" key="6">
    <source>
        <dbReference type="SAM" id="SignalP"/>
    </source>
</evidence>
<dbReference type="OrthoDB" id="5360144at2"/>
<dbReference type="PROSITE" id="PS51257">
    <property type="entry name" value="PROKAR_LIPOPROTEIN"/>
    <property type="match status" value="1"/>
</dbReference>
<dbReference type="Pfam" id="PF04355">
    <property type="entry name" value="BamE"/>
    <property type="match status" value="1"/>
</dbReference>
<evidence type="ECO:0000256" key="5">
    <source>
        <dbReference type="PROSITE-ProRule" id="PRU00473"/>
    </source>
</evidence>
<dbReference type="Proteomes" id="UP000267418">
    <property type="component" value="Unassembled WGS sequence"/>
</dbReference>
<comment type="caution">
    <text evidence="8">The sequence shown here is derived from an EMBL/GenBank/DDBJ whole genome shotgun (WGS) entry which is preliminary data.</text>
</comment>
<evidence type="ECO:0000259" key="7">
    <source>
        <dbReference type="PROSITE" id="PS51123"/>
    </source>
</evidence>
<dbReference type="EMBL" id="RXOE01000005">
    <property type="protein sequence ID" value="RTQ32947.1"/>
    <property type="molecule type" value="Genomic_DNA"/>
</dbReference>
<reference evidence="8 9" key="1">
    <citation type="submission" date="2018-12" db="EMBL/GenBank/DDBJ databases">
        <title>The genome of Variovorax gossypii DSM 100435.</title>
        <authorList>
            <person name="Gao J."/>
            <person name="Sun J."/>
        </authorList>
    </citation>
    <scope>NUCLEOTIDE SEQUENCE [LARGE SCALE GENOMIC DNA]</scope>
    <source>
        <strain evidence="8 9">DSM 100435</strain>
    </source>
</reference>
<evidence type="ECO:0000256" key="4">
    <source>
        <dbReference type="ARBA" id="ARBA00023237"/>
    </source>
</evidence>
<dbReference type="PANTHER" id="PTHR30329">
    <property type="entry name" value="STATOR ELEMENT OF FLAGELLAR MOTOR COMPLEX"/>
    <property type="match status" value="1"/>
</dbReference>
<keyword evidence="4" id="KW-0998">Cell outer membrane</keyword>
<dbReference type="InterPro" id="IPR006690">
    <property type="entry name" value="OMPA-like_CS"/>
</dbReference>
<dbReference type="Gene3D" id="3.30.1330.60">
    <property type="entry name" value="OmpA-like domain"/>
    <property type="match status" value="1"/>
</dbReference>
<feature type="domain" description="OmpA-like" evidence="7">
    <location>
        <begin position="141"/>
        <end position="271"/>
    </location>
</feature>
<dbReference type="Gene3D" id="3.30.1450.10">
    <property type="match status" value="1"/>
</dbReference>
<evidence type="ECO:0000313" key="9">
    <source>
        <dbReference type="Proteomes" id="UP000267418"/>
    </source>
</evidence>
<evidence type="ECO:0000313" key="8">
    <source>
        <dbReference type="EMBL" id="RTQ32947.1"/>
    </source>
</evidence>
<dbReference type="InterPro" id="IPR036737">
    <property type="entry name" value="OmpA-like_sf"/>
</dbReference>
<keyword evidence="3 5" id="KW-0472">Membrane</keyword>
<dbReference type="PANTHER" id="PTHR30329:SF21">
    <property type="entry name" value="LIPOPROTEIN YIAD-RELATED"/>
    <property type="match status" value="1"/>
</dbReference>
<feature type="chain" id="PRO_5018662307" evidence="6">
    <location>
        <begin position="25"/>
        <end position="271"/>
    </location>
</feature>
<sequence length="271" mass="29739">MSKPIIPAVLAAVLLAVASCNAFAAEEIKFPELKSSYLKTGDFVGPDHVRRVRPGLSKDQVRLELGNPHFDEGIFGVSEWDYAFNFYTGKGNDQVTCQMKVRFARVEGQYRVESTHWKNPDCALFVQPPEVVPVAASPTLLPPQKVTLNADGLFRFDGSGPSDLLPEGRERVARLAADIRANFKVLHYVTVTGYTDRLGTDAYNQALSQARANSVRDLLVQAGIDRSKVRASGMGKRQPVVSDCEGTHATPELVRCLQPNRRVEIDVVGGT</sequence>
<protein>
    <submittedName>
        <fullName evidence="8">Outer membrane protein assembly factor BamE</fullName>
    </submittedName>
</protein>
<dbReference type="RefSeq" id="WP_126472203.1">
    <property type="nucleotide sequence ID" value="NZ_RXOE01000005.1"/>
</dbReference>
<keyword evidence="9" id="KW-1185">Reference proteome</keyword>
<dbReference type="SUPFAM" id="SSF103088">
    <property type="entry name" value="OmpA-like"/>
    <property type="match status" value="1"/>
</dbReference>
<comment type="subcellular location">
    <subcellularLocation>
        <location evidence="1">Cell outer membrane</location>
    </subcellularLocation>
</comment>
<dbReference type="PRINTS" id="PR01021">
    <property type="entry name" value="OMPADOMAIN"/>
</dbReference>
<dbReference type="PROSITE" id="PS51123">
    <property type="entry name" value="OMPA_2"/>
    <property type="match status" value="1"/>
</dbReference>
<dbReference type="CDD" id="cd07185">
    <property type="entry name" value="OmpA_C-like"/>
    <property type="match status" value="1"/>
</dbReference>
<name>A0A3S0ICH4_9BURK</name>
<dbReference type="InterPro" id="IPR050330">
    <property type="entry name" value="Bact_OuterMem_StrucFunc"/>
</dbReference>
<dbReference type="GO" id="GO:0009279">
    <property type="term" value="C:cell outer membrane"/>
    <property type="evidence" value="ECO:0007669"/>
    <property type="project" value="UniProtKB-SubCell"/>
</dbReference>
<dbReference type="PROSITE" id="PS01068">
    <property type="entry name" value="OMPA_1"/>
    <property type="match status" value="1"/>
</dbReference>
<dbReference type="Pfam" id="PF00691">
    <property type="entry name" value="OmpA"/>
    <property type="match status" value="1"/>
</dbReference>